<organism evidence="10 11">
    <name type="scientific">Mycena citricolor</name>
    <dbReference type="NCBI Taxonomy" id="2018698"/>
    <lineage>
        <taxon>Eukaryota</taxon>
        <taxon>Fungi</taxon>
        <taxon>Dikarya</taxon>
        <taxon>Basidiomycota</taxon>
        <taxon>Agaricomycotina</taxon>
        <taxon>Agaricomycetes</taxon>
        <taxon>Agaricomycetidae</taxon>
        <taxon>Agaricales</taxon>
        <taxon>Marasmiineae</taxon>
        <taxon>Mycenaceae</taxon>
        <taxon>Mycena</taxon>
    </lineage>
</organism>
<keyword evidence="3" id="KW-0805">Transcription regulation</keyword>
<evidence type="ECO:0000313" key="11">
    <source>
        <dbReference type="Proteomes" id="UP001295794"/>
    </source>
</evidence>
<dbReference type="SUPFAM" id="SSF57701">
    <property type="entry name" value="Zn2/Cys6 DNA-binding domain"/>
    <property type="match status" value="1"/>
</dbReference>
<dbReference type="InterPro" id="IPR001138">
    <property type="entry name" value="Zn2Cys6_DnaBD"/>
</dbReference>
<feature type="region of interest" description="Disordered" evidence="7">
    <location>
        <begin position="577"/>
        <end position="620"/>
    </location>
</feature>
<evidence type="ECO:0000259" key="9">
    <source>
        <dbReference type="PROSITE" id="PS50157"/>
    </source>
</evidence>
<dbReference type="CDD" id="cd00067">
    <property type="entry name" value="GAL4"/>
    <property type="match status" value="1"/>
</dbReference>
<keyword evidence="6" id="KW-0863">Zinc-finger</keyword>
<proteinExistence type="predicted"/>
<feature type="region of interest" description="Disordered" evidence="7">
    <location>
        <begin position="637"/>
        <end position="740"/>
    </location>
</feature>
<feature type="domain" description="Zn(2)-C6 fungal-type" evidence="8">
    <location>
        <begin position="214"/>
        <end position="243"/>
    </location>
</feature>
<dbReference type="PROSITE" id="PS50048">
    <property type="entry name" value="ZN2_CY6_FUNGAL_2"/>
    <property type="match status" value="1"/>
</dbReference>
<evidence type="ECO:0000256" key="3">
    <source>
        <dbReference type="ARBA" id="ARBA00023015"/>
    </source>
</evidence>
<feature type="compositionally biased region" description="Polar residues" evidence="7">
    <location>
        <begin position="584"/>
        <end position="600"/>
    </location>
</feature>
<dbReference type="Gene3D" id="4.10.240.10">
    <property type="entry name" value="Zn(2)-C6 fungal-type DNA-binding domain"/>
    <property type="match status" value="1"/>
</dbReference>
<keyword evidence="1" id="KW-0479">Metal-binding</keyword>
<feature type="region of interest" description="Disordered" evidence="7">
    <location>
        <begin position="775"/>
        <end position="802"/>
    </location>
</feature>
<dbReference type="PROSITE" id="PS00028">
    <property type="entry name" value="ZINC_FINGER_C2H2_1"/>
    <property type="match status" value="1"/>
</dbReference>
<evidence type="ECO:0000256" key="4">
    <source>
        <dbReference type="ARBA" id="ARBA00023163"/>
    </source>
</evidence>
<keyword evidence="2" id="KW-0862">Zinc</keyword>
<keyword evidence="4" id="KW-0804">Transcription</keyword>
<evidence type="ECO:0000259" key="8">
    <source>
        <dbReference type="PROSITE" id="PS50048"/>
    </source>
</evidence>
<accession>A0AAD2JZ86</accession>
<dbReference type="InterPro" id="IPR036864">
    <property type="entry name" value="Zn2-C6_fun-type_DNA-bd_sf"/>
</dbReference>
<evidence type="ECO:0000256" key="1">
    <source>
        <dbReference type="ARBA" id="ARBA00022723"/>
    </source>
</evidence>
<dbReference type="InterPro" id="IPR013087">
    <property type="entry name" value="Znf_C2H2_type"/>
</dbReference>
<dbReference type="Gene3D" id="3.30.160.60">
    <property type="entry name" value="Classic Zinc Finger"/>
    <property type="match status" value="1"/>
</dbReference>
<keyword evidence="5" id="KW-0539">Nucleus</keyword>
<keyword evidence="11" id="KW-1185">Reference proteome</keyword>
<dbReference type="GO" id="GO:0000981">
    <property type="term" value="F:DNA-binding transcription factor activity, RNA polymerase II-specific"/>
    <property type="evidence" value="ECO:0007669"/>
    <property type="project" value="InterPro"/>
</dbReference>
<dbReference type="PROSITE" id="PS50157">
    <property type="entry name" value="ZINC_FINGER_C2H2_2"/>
    <property type="match status" value="1"/>
</dbReference>
<protein>
    <recommendedName>
        <fullName evidence="12">Zn(2)-C6 fungal-type domain-containing protein</fullName>
    </recommendedName>
</protein>
<evidence type="ECO:0008006" key="12">
    <source>
        <dbReference type="Google" id="ProtNLM"/>
    </source>
</evidence>
<feature type="region of interest" description="Disordered" evidence="7">
    <location>
        <begin position="184"/>
        <end position="205"/>
    </location>
</feature>
<evidence type="ECO:0000256" key="5">
    <source>
        <dbReference type="ARBA" id="ARBA00023242"/>
    </source>
</evidence>
<dbReference type="GO" id="GO:0008270">
    <property type="term" value="F:zinc ion binding"/>
    <property type="evidence" value="ECO:0007669"/>
    <property type="project" value="UniProtKB-KW"/>
</dbReference>
<feature type="compositionally biased region" description="Low complexity" evidence="7">
    <location>
        <begin position="276"/>
        <end position="285"/>
    </location>
</feature>
<dbReference type="Proteomes" id="UP001295794">
    <property type="component" value="Unassembled WGS sequence"/>
</dbReference>
<reference evidence="10" key="1">
    <citation type="submission" date="2023-11" db="EMBL/GenBank/DDBJ databases">
        <authorList>
            <person name="De Vega J J."/>
            <person name="De Vega J J."/>
        </authorList>
    </citation>
    <scope>NUCLEOTIDE SEQUENCE</scope>
</reference>
<dbReference type="EMBL" id="CAVNYO010000158">
    <property type="protein sequence ID" value="CAK5270129.1"/>
    <property type="molecule type" value="Genomic_DNA"/>
</dbReference>
<sequence length="802" mass="85010">MPAELLTYGLRSDSTTTTSTTTRQPHSARWEETTNVLYARRPSLVRNMLHATCDPVRAFLCLSRFHSGPHIHRVSIHISTLYAPQFVITASYLVLFALTLYSSWPHITTFRGCRVAARDNVSVPILFTSGLFLLTHLHYRCSPLLSTLTDFADTGDRPYKCVHCGDQFARSDLLSRHVNKCHAGEKGASASGGGTAGRRKGTSTAARATTSKQACDQCVQSSLPCDGSNPCSKCISRKTRCTFVKFHRQTAPVGPGHPTSLTATIPSSLGAGPMGGSTSSLSSIGSHHHGHHSPLSLSVAPPHGLDPHTQPYMYAQSGPTYSFPPNGTTSAGSSPTVPFSGMKYADEGRGSEFAYHPGSGFYPNDYRDGYEGYEGSEHSGSVGSRPASSAGLSDYGGYTAHFPNQRHSIDLGRVPDLHQGHPGTDLRELRSHAADLHPAHDVHPPRPPEFSSAFGLMSLDDPQVLAGLAQDGVPFFSGTTSTARTGLTPGSGLTPLAHPDKRLVMPPPMNYSYPSPGGPPPQTPGSREAETRELREFWKTYMRTPLTGPADGLGMETPSASAAAAIQAGGGMLGCLPTGRRQRVSSLPSVRTPEVETSSWQHHHSQVPLAQPASRTMHNAEDLRSYEAAVLARKAPELTLRKPARRGTTSGQPPDHPVDVGTTSSLAGALVPTGSAPGSPYPGTPNSTTSDDGDGDDGSSSGGGSARPSFKRLPSQTLESLHAKRRKDRPDGSFPGGISATRSIPAAGSLEPAAPAAVATFNSFADRPIIPLRAPAHSTLGQKRNRRLSEPVSPTSAGFLIH</sequence>
<comment type="caution">
    <text evidence="10">The sequence shown here is derived from an EMBL/GenBank/DDBJ whole genome shotgun (WGS) entry which is preliminary data.</text>
</comment>
<feature type="region of interest" description="Disordered" evidence="7">
    <location>
        <begin position="267"/>
        <end position="309"/>
    </location>
</feature>
<dbReference type="AlphaFoldDB" id="A0AAD2JZ86"/>
<dbReference type="InterPro" id="IPR036236">
    <property type="entry name" value="Znf_C2H2_sf"/>
</dbReference>
<feature type="domain" description="C2H2-type" evidence="9">
    <location>
        <begin position="159"/>
        <end position="187"/>
    </location>
</feature>
<name>A0AAD2JZ86_9AGAR</name>
<gene>
    <name evidence="10" type="ORF">MYCIT1_LOCUS14296</name>
</gene>
<dbReference type="PANTHER" id="PTHR47660">
    <property type="entry name" value="TRANSCRIPTION FACTOR WITH C2H2 AND ZN(2)-CYS(6) DNA BINDING DOMAIN (EUROFUNG)-RELATED-RELATED"/>
    <property type="match status" value="1"/>
</dbReference>
<evidence type="ECO:0000313" key="10">
    <source>
        <dbReference type="EMBL" id="CAK5270129.1"/>
    </source>
</evidence>
<evidence type="ECO:0000256" key="6">
    <source>
        <dbReference type="PROSITE-ProRule" id="PRU00042"/>
    </source>
</evidence>
<evidence type="ECO:0000256" key="7">
    <source>
        <dbReference type="SAM" id="MobiDB-lite"/>
    </source>
</evidence>
<dbReference type="SUPFAM" id="SSF57667">
    <property type="entry name" value="beta-beta-alpha zinc fingers"/>
    <property type="match status" value="1"/>
</dbReference>
<dbReference type="PANTHER" id="PTHR47660:SF2">
    <property type="entry name" value="TRANSCRIPTION FACTOR WITH C2H2 AND ZN(2)-CYS(6) DNA BINDING DOMAIN (EUROFUNG)"/>
    <property type="match status" value="1"/>
</dbReference>
<evidence type="ECO:0000256" key="2">
    <source>
        <dbReference type="ARBA" id="ARBA00022833"/>
    </source>
</evidence>